<evidence type="ECO:0000256" key="3">
    <source>
        <dbReference type="ARBA" id="ARBA00022827"/>
    </source>
</evidence>
<evidence type="ECO:0000313" key="6">
    <source>
        <dbReference type="Proteomes" id="UP001183809"/>
    </source>
</evidence>
<keyword evidence="6" id="KW-1185">Reference proteome</keyword>
<dbReference type="GO" id="GO:0016491">
    <property type="term" value="F:oxidoreductase activity"/>
    <property type="evidence" value="ECO:0007669"/>
    <property type="project" value="UniProtKB-KW"/>
</dbReference>
<dbReference type="InterPro" id="IPR036188">
    <property type="entry name" value="FAD/NAD-bd_sf"/>
</dbReference>
<dbReference type="RefSeq" id="WP_311693471.1">
    <property type="nucleotide sequence ID" value="NZ_JAVREY010000006.1"/>
</dbReference>
<evidence type="ECO:0000256" key="2">
    <source>
        <dbReference type="ARBA" id="ARBA00022630"/>
    </source>
</evidence>
<comment type="caution">
    <text evidence="5">The sequence shown here is derived from an EMBL/GenBank/DDBJ whole genome shotgun (WGS) entry which is preliminary data.</text>
</comment>
<dbReference type="PANTHER" id="PTHR42877:SF4">
    <property type="entry name" value="FAD_NAD(P)-BINDING DOMAIN-CONTAINING PROTEIN-RELATED"/>
    <property type="match status" value="1"/>
</dbReference>
<dbReference type="Gene3D" id="3.50.50.60">
    <property type="entry name" value="FAD/NAD(P)-binding domain"/>
    <property type="match status" value="2"/>
</dbReference>
<dbReference type="InterPro" id="IPR051209">
    <property type="entry name" value="FAD-bind_Monooxygenase_sf"/>
</dbReference>
<dbReference type="Proteomes" id="UP001183809">
    <property type="component" value="Unassembled WGS sequence"/>
</dbReference>
<keyword evidence="4 5" id="KW-0560">Oxidoreductase</keyword>
<organism evidence="5 6">
    <name type="scientific">Streptomyces gibsoniae</name>
    <dbReference type="NCBI Taxonomy" id="3075529"/>
    <lineage>
        <taxon>Bacteria</taxon>
        <taxon>Bacillati</taxon>
        <taxon>Actinomycetota</taxon>
        <taxon>Actinomycetes</taxon>
        <taxon>Kitasatosporales</taxon>
        <taxon>Streptomycetaceae</taxon>
        <taxon>Streptomyces</taxon>
    </lineage>
</organism>
<dbReference type="PRINTS" id="PR00469">
    <property type="entry name" value="PNDRDTASEII"/>
</dbReference>
<accession>A0ABU2TPY0</accession>
<evidence type="ECO:0000256" key="1">
    <source>
        <dbReference type="ARBA" id="ARBA00010139"/>
    </source>
</evidence>
<sequence length="501" mass="55383">MNRTTAPQRPGTADVSPTDVDVVIIGTGFAGIGMGAQLKRHGRESFVLLERADDVAGTWRDNTYPGAACDVPSHVYSFSFRPNPEWSQFFSPGPEIREYLRDTAREEGLLPHIRFGTEVTDARWDKAARRWTVTTSKGVFTGRYLVTATGHLTDESLPPIKGLDGFTGEAFHSARWKHEAALEGKRIGIVGSGASAIQVVPQLAKKAAELVVFQRSAPYVVPRPDRAYAESEKQLFRRNPEAMADHRTEIFWLLESRYAARRAVPGFLDKSRAEALEHLERQVEDPELRAKLTPDAELGCKRVLISDTYYPALTQDNVTLEASALDHIEGSTAVSADGSEYDLDVLVFCTGFETAQPPYVSLVHDGDGVALSERWAQGMEAFASTTVSGFPNLFILNGPNTGLSHNSIVYVIEAQIDYVLGALEWSRAGGDRVLDVSTEAQEQYVDELQERSKGTVWLGAGCKSWYIDPRSGRLTLIWPDFAHEFRHRNGTFDSTPYTPAA</sequence>
<dbReference type="Pfam" id="PF00743">
    <property type="entry name" value="FMO-like"/>
    <property type="match status" value="1"/>
</dbReference>
<dbReference type="EC" id="1.14.13.-" evidence="5"/>
<dbReference type="InterPro" id="IPR020946">
    <property type="entry name" value="Flavin_mOase-like"/>
</dbReference>
<reference evidence="6" key="1">
    <citation type="submission" date="2023-07" db="EMBL/GenBank/DDBJ databases">
        <title>30 novel species of actinomycetes from the DSMZ collection.</title>
        <authorList>
            <person name="Nouioui I."/>
        </authorList>
    </citation>
    <scope>NUCLEOTIDE SEQUENCE [LARGE SCALE GENOMIC DNA]</scope>
    <source>
        <strain evidence="6">DSM 41699</strain>
    </source>
</reference>
<gene>
    <name evidence="5" type="ORF">RM764_08265</name>
</gene>
<evidence type="ECO:0000313" key="5">
    <source>
        <dbReference type="EMBL" id="MDT0463008.1"/>
    </source>
</evidence>
<comment type="similarity">
    <text evidence="1">Belongs to the FAD-binding monooxygenase family.</text>
</comment>
<dbReference type="EMBL" id="JAVREY010000006">
    <property type="protein sequence ID" value="MDT0463008.1"/>
    <property type="molecule type" value="Genomic_DNA"/>
</dbReference>
<proteinExistence type="inferred from homology"/>
<name>A0ABU2TPY0_9ACTN</name>
<keyword evidence="2" id="KW-0285">Flavoprotein</keyword>
<dbReference type="SUPFAM" id="SSF51905">
    <property type="entry name" value="FAD/NAD(P)-binding domain"/>
    <property type="match status" value="2"/>
</dbReference>
<protein>
    <submittedName>
        <fullName evidence="5">NAD(P)/FAD-dependent oxidoreductase</fullName>
        <ecNumber evidence="5">1.14.13.-</ecNumber>
    </submittedName>
</protein>
<dbReference type="PANTHER" id="PTHR42877">
    <property type="entry name" value="L-ORNITHINE N(5)-MONOOXYGENASE-RELATED"/>
    <property type="match status" value="1"/>
</dbReference>
<keyword evidence="3" id="KW-0274">FAD</keyword>
<evidence type="ECO:0000256" key="4">
    <source>
        <dbReference type="ARBA" id="ARBA00023002"/>
    </source>
</evidence>